<dbReference type="EMBL" id="JAUZMY010000008">
    <property type="protein sequence ID" value="MEE2037535.1"/>
    <property type="molecule type" value="Genomic_DNA"/>
</dbReference>
<evidence type="ECO:0000313" key="6">
    <source>
        <dbReference type="Proteomes" id="UP001356095"/>
    </source>
</evidence>
<feature type="non-terminal residue" evidence="5">
    <location>
        <position position="1"/>
    </location>
</feature>
<dbReference type="Proteomes" id="UP001356095">
    <property type="component" value="Unassembled WGS sequence"/>
</dbReference>
<organism evidence="5 6">
    <name type="scientific">Nocardiopsis codii</name>
    <dbReference type="NCBI Taxonomy" id="3065942"/>
    <lineage>
        <taxon>Bacteria</taxon>
        <taxon>Bacillati</taxon>
        <taxon>Actinomycetota</taxon>
        <taxon>Actinomycetes</taxon>
        <taxon>Streptosporangiales</taxon>
        <taxon>Nocardiopsidaceae</taxon>
        <taxon>Nocardiopsis</taxon>
    </lineage>
</organism>
<dbReference type="InterPro" id="IPR029058">
    <property type="entry name" value="AB_hydrolase_fold"/>
</dbReference>
<keyword evidence="6" id="KW-1185">Reference proteome</keyword>
<keyword evidence="1" id="KW-0596">Phosphopantetheine</keyword>
<dbReference type="InterPro" id="IPR009081">
    <property type="entry name" value="PP-bd_ACP"/>
</dbReference>
<evidence type="ECO:0000256" key="3">
    <source>
        <dbReference type="SAM" id="MobiDB-lite"/>
    </source>
</evidence>
<protein>
    <submittedName>
        <fullName evidence="5">Phosphopantetheine-binding protein</fullName>
    </submittedName>
</protein>
<dbReference type="Pfam" id="PF00550">
    <property type="entry name" value="PP-binding"/>
    <property type="match status" value="1"/>
</dbReference>
<evidence type="ECO:0000256" key="1">
    <source>
        <dbReference type="ARBA" id="ARBA00022450"/>
    </source>
</evidence>
<feature type="domain" description="Carrier" evidence="4">
    <location>
        <begin position="1"/>
        <end position="53"/>
    </location>
</feature>
<dbReference type="RefSeq" id="WP_330091336.1">
    <property type="nucleotide sequence ID" value="NZ_JAUZMY010000008.1"/>
</dbReference>
<dbReference type="PROSITE" id="PS50075">
    <property type="entry name" value="CARRIER"/>
    <property type="match status" value="1"/>
</dbReference>
<evidence type="ECO:0000256" key="2">
    <source>
        <dbReference type="ARBA" id="ARBA00022553"/>
    </source>
</evidence>
<feature type="region of interest" description="Disordered" evidence="3">
    <location>
        <begin position="48"/>
        <end position="69"/>
    </location>
</feature>
<dbReference type="PANTHER" id="PTHR44845:SF6">
    <property type="entry name" value="BETA-ALANINE-ACTIVATING ENZYME"/>
    <property type="match status" value="1"/>
</dbReference>
<sequence length="69" mass="7555">GINDDFFTLGGHSLLATQLIARIHTTLGLHTRVRTLFENPTVAGLLTSLDTTTPTTTPTARPSLLKRRR</sequence>
<dbReference type="Gene3D" id="3.40.50.1820">
    <property type="entry name" value="alpha/beta hydrolase"/>
    <property type="match status" value="1"/>
</dbReference>
<evidence type="ECO:0000313" key="5">
    <source>
        <dbReference type="EMBL" id="MEE2037535.1"/>
    </source>
</evidence>
<dbReference type="PANTHER" id="PTHR44845">
    <property type="entry name" value="CARRIER DOMAIN-CONTAINING PROTEIN"/>
    <property type="match status" value="1"/>
</dbReference>
<dbReference type="InterPro" id="IPR036736">
    <property type="entry name" value="ACP-like_sf"/>
</dbReference>
<reference evidence="5 6" key="1">
    <citation type="submission" date="2023-08" db="EMBL/GenBank/DDBJ databases">
        <authorList>
            <person name="Girao M."/>
            <person name="Carvalho M.F."/>
        </authorList>
    </citation>
    <scope>NUCLEOTIDE SEQUENCE [LARGE SCALE GENOMIC DNA]</scope>
    <source>
        <strain evidence="5 6">CT-R113</strain>
    </source>
</reference>
<dbReference type="SUPFAM" id="SSF47336">
    <property type="entry name" value="ACP-like"/>
    <property type="match status" value="1"/>
</dbReference>
<dbReference type="PROSITE" id="PS00012">
    <property type="entry name" value="PHOSPHOPANTETHEINE"/>
    <property type="match status" value="1"/>
</dbReference>
<proteinExistence type="predicted"/>
<gene>
    <name evidence="5" type="ORF">Q8791_09915</name>
</gene>
<accession>A0ABU7K5L8</accession>
<comment type="caution">
    <text evidence="5">The sequence shown here is derived from an EMBL/GenBank/DDBJ whole genome shotgun (WGS) entry which is preliminary data.</text>
</comment>
<evidence type="ECO:0000259" key="4">
    <source>
        <dbReference type="PROSITE" id="PS50075"/>
    </source>
</evidence>
<name>A0ABU7K5L8_9ACTN</name>
<keyword evidence="2" id="KW-0597">Phosphoprotein</keyword>
<dbReference type="InterPro" id="IPR006162">
    <property type="entry name" value="Ppantetheine_attach_site"/>
</dbReference>